<sequence length="60" mass="6844">MAKLKVNFVIEGTAYIDAEDETLDEEERVMALAEERPNEFDRQLDITNVKSVGVISEGWK</sequence>
<name>A0A8X8KLQ5_STAHO</name>
<dbReference type="EMBL" id="JAGHKT020000043">
    <property type="protein sequence ID" value="MCM5673487.1"/>
    <property type="molecule type" value="Genomic_DNA"/>
</dbReference>
<organism evidence="1 2">
    <name type="scientific">Staphylococcus hominis</name>
    <dbReference type="NCBI Taxonomy" id="1290"/>
    <lineage>
        <taxon>Bacteria</taxon>
        <taxon>Bacillati</taxon>
        <taxon>Bacillota</taxon>
        <taxon>Bacilli</taxon>
        <taxon>Bacillales</taxon>
        <taxon>Staphylococcaceae</taxon>
        <taxon>Staphylococcus</taxon>
    </lineage>
</organism>
<evidence type="ECO:0000313" key="2">
    <source>
        <dbReference type="Proteomes" id="UP000665944"/>
    </source>
</evidence>
<gene>
    <name evidence="1" type="ORF">J7T32_012215</name>
</gene>
<reference evidence="1 2" key="1">
    <citation type="submission" date="2022-06" db="EMBL/GenBank/DDBJ databases">
        <title>Staphylococcus hominis ShoR14 genome sequence.</title>
        <authorList>
            <person name="Yeo C.C."/>
            <person name="Chew C.H."/>
            <person name="Che Hamzah A.M."/>
            <person name="Al-Trad E.I."/>
        </authorList>
    </citation>
    <scope>NUCLEOTIDE SEQUENCE [LARGE SCALE GENOMIC DNA]</scope>
    <source>
        <strain evidence="1 2">ShoR14</strain>
    </source>
</reference>
<proteinExistence type="predicted"/>
<comment type="caution">
    <text evidence="1">The sequence shown here is derived from an EMBL/GenBank/DDBJ whole genome shotgun (WGS) entry which is preliminary data.</text>
</comment>
<dbReference type="Proteomes" id="UP000665944">
    <property type="component" value="Unassembled WGS sequence"/>
</dbReference>
<accession>A0A8X8KLQ5</accession>
<evidence type="ECO:0000313" key="1">
    <source>
        <dbReference type="EMBL" id="MCM5673487.1"/>
    </source>
</evidence>
<dbReference type="AlphaFoldDB" id="A0A8X8KLQ5"/>
<dbReference type="RefSeq" id="WP_017174805.1">
    <property type="nucleotide sequence ID" value="NZ_CP180296.1"/>
</dbReference>
<protein>
    <submittedName>
        <fullName evidence="1">Uncharacterized protein</fullName>
    </submittedName>
</protein>
<keyword evidence="2" id="KW-1185">Reference proteome</keyword>